<dbReference type="InterPro" id="IPR012893">
    <property type="entry name" value="HipA-like_C"/>
</dbReference>
<evidence type="ECO:0000256" key="3">
    <source>
        <dbReference type="ARBA" id="ARBA00022777"/>
    </source>
</evidence>
<dbReference type="Gene3D" id="1.10.1070.20">
    <property type="match status" value="1"/>
</dbReference>
<dbReference type="NCBIfam" id="TIGR03071">
    <property type="entry name" value="couple_hipA"/>
    <property type="match status" value="1"/>
</dbReference>
<dbReference type="Pfam" id="PF07804">
    <property type="entry name" value="HipA_C"/>
    <property type="match status" value="1"/>
</dbReference>
<dbReference type="AlphaFoldDB" id="A0A840FKJ4"/>
<feature type="domain" description="HipA-like C-terminal" evidence="4">
    <location>
        <begin position="152"/>
        <end position="396"/>
    </location>
</feature>
<dbReference type="Proteomes" id="UP000524450">
    <property type="component" value="Unassembled WGS sequence"/>
</dbReference>
<protein>
    <submittedName>
        <fullName evidence="6">Serine/threonine-protein kinase HipA</fullName>
        <ecNumber evidence="6">2.7.11.1</ecNumber>
    </submittedName>
</protein>
<comment type="similarity">
    <text evidence="1">Belongs to the HipA Ser/Thr kinase family.</text>
</comment>
<reference evidence="6 7" key="1">
    <citation type="submission" date="2020-08" db="EMBL/GenBank/DDBJ databases">
        <title>Genomic Encyclopedia of Type Strains, Phase IV (KMG-V): Genome sequencing to study the core and pangenomes of soil and plant-associated prokaryotes.</title>
        <authorList>
            <person name="Whitman W."/>
        </authorList>
    </citation>
    <scope>NUCLEOTIDE SEQUENCE [LARGE SCALE GENOMIC DNA]</scope>
    <source>
        <strain evidence="6 7">34/80</strain>
    </source>
</reference>
<evidence type="ECO:0000256" key="1">
    <source>
        <dbReference type="ARBA" id="ARBA00010164"/>
    </source>
</evidence>
<keyword evidence="3 6" id="KW-0418">Kinase</keyword>
<evidence type="ECO:0000313" key="7">
    <source>
        <dbReference type="Proteomes" id="UP000524450"/>
    </source>
</evidence>
<dbReference type="RefSeq" id="WP_184637656.1">
    <property type="nucleotide sequence ID" value="NZ_JACIFZ010000002.1"/>
</dbReference>
<evidence type="ECO:0000313" key="6">
    <source>
        <dbReference type="EMBL" id="MBB4221492.1"/>
    </source>
</evidence>
<gene>
    <name evidence="6" type="ORF">GGD71_002252</name>
</gene>
<feature type="domain" description="HipA N-terminal subdomain 1" evidence="5">
    <location>
        <begin position="6"/>
        <end position="118"/>
    </location>
</feature>
<sequence>MNVKILEISLGARRFGKLFQYADLCRFVAEPEIVVDPPAEILSLSMLASDPAAQSALWSDVKNPLFNAQGGQLPSFFQNLLPEGVLRSHIAQLRGCLESDHFELLAACGGDLPGAVSARPVSVDRSTLQRLVTQDQDALEMSVVELPMPQGISVSGVQPKLGLRRQGGRYVARTRAGASTRVIAKLPVAGRPHMPQLEMLSLQMAGAAGVEVCHAELAPLSAISAEHSYALPDEPEFLAVTRFDRDGARRIHFEDFAQVLAIDPMHKYGASYLDMALAMRAFASLGDEAVLELVRRLVVNDLLGNPDAHLKNFGVLYADAVAPSFAPAYDIVAYAAIQGVEGHALPLLPPAAGAAARRSAMFTPSSVRAFCFSSGMHEPLVRRTIADTTRLARDAWPAMIEASALPAAWKKRLAQRLQAHPLLEAVAKGGRSKKTAP</sequence>
<evidence type="ECO:0000256" key="2">
    <source>
        <dbReference type="ARBA" id="ARBA00022679"/>
    </source>
</evidence>
<dbReference type="InterPro" id="IPR052028">
    <property type="entry name" value="HipA_Ser/Thr_kinase"/>
</dbReference>
<dbReference type="InterPro" id="IPR017508">
    <property type="entry name" value="HipA_N1"/>
</dbReference>
<comment type="caution">
    <text evidence="6">The sequence shown here is derived from an EMBL/GenBank/DDBJ whole genome shotgun (WGS) entry which is preliminary data.</text>
</comment>
<dbReference type="EMBL" id="JACIFZ010000002">
    <property type="protein sequence ID" value="MBB4221492.1"/>
    <property type="molecule type" value="Genomic_DNA"/>
</dbReference>
<dbReference type="EC" id="2.7.11.1" evidence="6"/>
<dbReference type="GO" id="GO:0004674">
    <property type="term" value="F:protein serine/threonine kinase activity"/>
    <property type="evidence" value="ECO:0007669"/>
    <property type="project" value="UniProtKB-EC"/>
</dbReference>
<evidence type="ECO:0000259" key="4">
    <source>
        <dbReference type="Pfam" id="PF07804"/>
    </source>
</evidence>
<dbReference type="PANTHER" id="PTHR37419:SF1">
    <property type="entry name" value="SERINE_THREONINE-PROTEIN KINASE TOXIN HIPA"/>
    <property type="match status" value="1"/>
</dbReference>
<dbReference type="PANTHER" id="PTHR37419">
    <property type="entry name" value="SERINE/THREONINE-PROTEIN KINASE TOXIN HIPA"/>
    <property type="match status" value="1"/>
</dbReference>
<accession>A0A840FKJ4</accession>
<keyword evidence="2 6" id="KW-0808">Transferase</keyword>
<dbReference type="Pfam" id="PF13657">
    <property type="entry name" value="Couple_hipA"/>
    <property type="match status" value="1"/>
</dbReference>
<name>A0A840FKJ4_9BURK</name>
<proteinExistence type="inferred from homology"/>
<organism evidence="6 7">
    <name type="scientific">Variovorax guangxiensis</name>
    <dbReference type="NCBI Taxonomy" id="1775474"/>
    <lineage>
        <taxon>Bacteria</taxon>
        <taxon>Pseudomonadati</taxon>
        <taxon>Pseudomonadota</taxon>
        <taxon>Betaproteobacteria</taxon>
        <taxon>Burkholderiales</taxon>
        <taxon>Comamonadaceae</taxon>
        <taxon>Variovorax</taxon>
    </lineage>
</organism>
<evidence type="ECO:0000259" key="5">
    <source>
        <dbReference type="Pfam" id="PF13657"/>
    </source>
</evidence>
<dbReference type="GO" id="GO:0005829">
    <property type="term" value="C:cytosol"/>
    <property type="evidence" value="ECO:0007669"/>
    <property type="project" value="TreeGrafter"/>
</dbReference>